<comment type="caution">
    <text evidence="7">The sequence shown here is derived from an EMBL/GenBank/DDBJ whole genome shotgun (WGS) entry which is preliminary data.</text>
</comment>
<proteinExistence type="inferred from homology"/>
<evidence type="ECO:0000313" key="8">
    <source>
        <dbReference type="Proteomes" id="UP001149074"/>
    </source>
</evidence>
<dbReference type="PANTHER" id="PTHR10279">
    <property type="entry name" value="ORNITHINE DECARBOXYLASE ANTIZYME"/>
    <property type="match status" value="1"/>
</dbReference>
<dbReference type="SUPFAM" id="SSF55729">
    <property type="entry name" value="Acyl-CoA N-acyltransferases (Nat)"/>
    <property type="match status" value="1"/>
</dbReference>
<name>A0A9W9FMY1_9EURO</name>
<reference evidence="7" key="1">
    <citation type="submission" date="2022-11" db="EMBL/GenBank/DDBJ databases">
        <authorList>
            <person name="Petersen C."/>
        </authorList>
    </citation>
    <scope>NUCLEOTIDE SEQUENCE</scope>
    <source>
        <strain evidence="7">IBT 30761</strain>
    </source>
</reference>
<evidence type="ECO:0000256" key="3">
    <source>
        <dbReference type="ARBA" id="ARBA00011486"/>
    </source>
</evidence>
<dbReference type="InterPro" id="IPR016181">
    <property type="entry name" value="Acyl_CoA_acyltransferase"/>
</dbReference>
<dbReference type="RefSeq" id="XP_056476240.1">
    <property type="nucleotide sequence ID" value="XM_056615883.1"/>
</dbReference>
<dbReference type="GO" id="GO:0005737">
    <property type="term" value="C:cytoplasm"/>
    <property type="evidence" value="ECO:0007669"/>
    <property type="project" value="TreeGrafter"/>
</dbReference>
<dbReference type="PANTHER" id="PTHR10279:SF10">
    <property type="entry name" value="ORNITHINE DECARBOXYLASE ANTIZYME"/>
    <property type="match status" value="1"/>
</dbReference>
<dbReference type="Pfam" id="PF02100">
    <property type="entry name" value="ODC_AZ"/>
    <property type="match status" value="1"/>
</dbReference>
<organism evidence="7 8">
    <name type="scientific">Penicillium argentinense</name>
    <dbReference type="NCBI Taxonomy" id="1131581"/>
    <lineage>
        <taxon>Eukaryota</taxon>
        <taxon>Fungi</taxon>
        <taxon>Dikarya</taxon>
        <taxon>Ascomycota</taxon>
        <taxon>Pezizomycotina</taxon>
        <taxon>Eurotiomycetes</taxon>
        <taxon>Eurotiomycetidae</taxon>
        <taxon>Eurotiales</taxon>
        <taxon>Aspergillaceae</taxon>
        <taxon>Penicillium</taxon>
    </lineage>
</organism>
<keyword evidence="5" id="KW-0688">Ribosomal frameshifting</keyword>
<dbReference type="GO" id="GO:0075523">
    <property type="term" value="P:viral translational frameshifting"/>
    <property type="evidence" value="ECO:0007669"/>
    <property type="project" value="UniProtKB-KW"/>
</dbReference>
<comment type="function">
    <text evidence="1">Ornithine decarboxylase (ODC) antizyme protein that negatively regulates ODC activity and intracellular polyamine biosynthesis in response to increased intracellular polyamine levels. Binds to ODC monomers, inhibiting the assembly of the functional ODC homodimer, and targets the monomers for ubiquitin-independent proteolytic destruction by the 26S proteasome.</text>
</comment>
<evidence type="ECO:0000256" key="6">
    <source>
        <dbReference type="SAM" id="MobiDB-lite"/>
    </source>
</evidence>
<dbReference type="Gene3D" id="3.40.630.60">
    <property type="match status" value="1"/>
</dbReference>
<sequence>MANYMSNHSWSHYNHMSRFLDQECTAAASCYAVESSTSKVHGFHYCTTLGAGMSFRSLQEALPSTNLTRQEHSGVPEVPSGSKNSILSPPLERPAASVERSLPGNNRSEQKGEAMFTIPEECERLFCDTLSATFLGEGIDARQESLGMGAFQNQPSQIEPGHSRINKWVEVWDYSGDAIYRGFLTEMNGERTLFVFFEDDALGHVLKSGYAPIFSLYHIHTYRTIADGCFTNRLIALFELAGIDVFDCSQIVACVKRSEHTNEMELVRSLGWCGFSLTTLEPWASEGDSGPFFSTKWLFLAAEV</sequence>
<comment type="similarity">
    <text evidence="2">Belongs to the ODC antizyme family.</text>
</comment>
<evidence type="ECO:0000256" key="5">
    <source>
        <dbReference type="ARBA" id="ARBA00022758"/>
    </source>
</evidence>
<evidence type="ECO:0000313" key="7">
    <source>
        <dbReference type="EMBL" id="KAJ5102860.1"/>
    </source>
</evidence>
<dbReference type="InterPro" id="IPR002993">
    <property type="entry name" value="ODC_AZ"/>
</dbReference>
<dbReference type="EMBL" id="JAPQKI010000004">
    <property type="protein sequence ID" value="KAJ5102860.1"/>
    <property type="molecule type" value="Genomic_DNA"/>
</dbReference>
<dbReference type="OrthoDB" id="6407410at2759"/>
<dbReference type="Proteomes" id="UP001149074">
    <property type="component" value="Unassembled WGS sequence"/>
</dbReference>
<dbReference type="GO" id="GO:0008073">
    <property type="term" value="F:ornithine decarboxylase inhibitor activity"/>
    <property type="evidence" value="ECO:0007669"/>
    <property type="project" value="InterPro"/>
</dbReference>
<comment type="subunit">
    <text evidence="3">Interacts with ODC and thereby sterically blocks ODC homodimerization.</text>
</comment>
<protein>
    <recommendedName>
        <fullName evidence="4">Ornithine decarboxylase antizyme</fullName>
    </recommendedName>
</protein>
<reference evidence="7" key="2">
    <citation type="journal article" date="2023" name="IMA Fungus">
        <title>Comparative genomic study of the Penicillium genus elucidates a diverse pangenome and 15 lateral gene transfer events.</title>
        <authorList>
            <person name="Petersen C."/>
            <person name="Sorensen T."/>
            <person name="Nielsen M.R."/>
            <person name="Sondergaard T.E."/>
            <person name="Sorensen J.L."/>
            <person name="Fitzpatrick D.A."/>
            <person name="Frisvad J.C."/>
            <person name="Nielsen K.L."/>
        </authorList>
    </citation>
    <scope>NUCLEOTIDE SEQUENCE</scope>
    <source>
        <strain evidence="7">IBT 30761</strain>
    </source>
</reference>
<dbReference type="AlphaFoldDB" id="A0A9W9FMY1"/>
<feature type="region of interest" description="Disordered" evidence="6">
    <location>
        <begin position="66"/>
        <end position="110"/>
    </location>
</feature>
<evidence type="ECO:0000256" key="1">
    <source>
        <dbReference type="ARBA" id="ARBA00002307"/>
    </source>
</evidence>
<gene>
    <name evidence="7" type="ORF">N7532_003389</name>
</gene>
<dbReference type="GeneID" id="81354862"/>
<evidence type="ECO:0000256" key="4">
    <source>
        <dbReference type="ARBA" id="ARBA00017712"/>
    </source>
</evidence>
<evidence type="ECO:0000256" key="2">
    <source>
        <dbReference type="ARBA" id="ARBA00008796"/>
    </source>
</evidence>
<accession>A0A9W9FMY1</accession>
<dbReference type="GO" id="GO:0045732">
    <property type="term" value="P:positive regulation of protein catabolic process"/>
    <property type="evidence" value="ECO:0007669"/>
    <property type="project" value="TreeGrafter"/>
</dbReference>
<dbReference type="InterPro" id="IPR038581">
    <property type="entry name" value="ODC_AZ_sf"/>
</dbReference>
<dbReference type="GO" id="GO:0005634">
    <property type="term" value="C:nucleus"/>
    <property type="evidence" value="ECO:0007669"/>
    <property type="project" value="TreeGrafter"/>
</dbReference>
<keyword evidence="8" id="KW-1185">Reference proteome</keyword>